<reference evidence="2" key="1">
    <citation type="submission" date="2018-02" db="EMBL/GenBank/DDBJ databases">
        <title>Genome sequence of Desulfocucumis palustris strain NAW-5.</title>
        <authorList>
            <person name="Watanabe M."/>
            <person name="Kojima H."/>
            <person name="Fukui M."/>
        </authorList>
    </citation>
    <scope>NUCLEOTIDE SEQUENCE [LARGE SCALE GENOMIC DNA]</scope>
    <source>
        <strain evidence="2">NAW-5</strain>
    </source>
</reference>
<protein>
    <recommendedName>
        <fullName evidence="3">DUF2922 domain-containing protein</fullName>
    </recommendedName>
</protein>
<dbReference type="OrthoDB" id="9795264at2"/>
<dbReference type="Proteomes" id="UP000239549">
    <property type="component" value="Unassembled WGS sequence"/>
</dbReference>
<dbReference type="AlphaFoldDB" id="A0A2L2XN17"/>
<dbReference type="EMBL" id="BFAV01000159">
    <property type="protein sequence ID" value="GBF35341.1"/>
    <property type="molecule type" value="Genomic_DNA"/>
</dbReference>
<accession>A0A2L2XN17</accession>
<dbReference type="Pfam" id="PF11148">
    <property type="entry name" value="DUF2922"/>
    <property type="match status" value="1"/>
</dbReference>
<sequence length="73" mass="8008">MSQRLVMSFRNTAGRTVTMSMDDPRTDVTAAEVTTVMDTIIAKNIFTSSGGDLVTKERAAVIETTENEMYNAD</sequence>
<evidence type="ECO:0000313" key="2">
    <source>
        <dbReference type="Proteomes" id="UP000239549"/>
    </source>
</evidence>
<dbReference type="InterPro" id="IPR021321">
    <property type="entry name" value="DUF2922"/>
</dbReference>
<gene>
    <name evidence="1" type="ORF">DCCM_4464</name>
</gene>
<keyword evidence="2" id="KW-1185">Reference proteome</keyword>
<evidence type="ECO:0000313" key="1">
    <source>
        <dbReference type="EMBL" id="GBF35341.1"/>
    </source>
</evidence>
<comment type="caution">
    <text evidence="1">The sequence shown here is derived from an EMBL/GenBank/DDBJ whole genome shotgun (WGS) entry which is preliminary data.</text>
</comment>
<proteinExistence type="predicted"/>
<evidence type="ECO:0008006" key="3">
    <source>
        <dbReference type="Google" id="ProtNLM"/>
    </source>
</evidence>
<dbReference type="RefSeq" id="WP_104373425.1">
    <property type="nucleotide sequence ID" value="NZ_BFAV01000159.1"/>
</dbReference>
<organism evidence="1 2">
    <name type="scientific">Desulfocucumis palustris</name>
    <dbReference type="NCBI Taxonomy" id="1898651"/>
    <lineage>
        <taxon>Bacteria</taxon>
        <taxon>Bacillati</taxon>
        <taxon>Bacillota</taxon>
        <taxon>Clostridia</taxon>
        <taxon>Eubacteriales</taxon>
        <taxon>Desulfocucumaceae</taxon>
        <taxon>Desulfocucumis</taxon>
    </lineage>
</organism>
<name>A0A2L2XN17_9FIRM</name>